<dbReference type="PANTHER" id="PTHR21236:SF1">
    <property type="entry name" value="PROTEIN YIPF6"/>
    <property type="match status" value="1"/>
</dbReference>
<sequence length="488" mass="56953">MMNSSDTPATGSNQITMPTNNIGSWDTLDEPIWNTIHRDLFNIYSKLKYVLLPVSENDIYLNVCKNWDLWGPFIFYAFIAFATNSCNPEICAGYHQSNFSSTFVLMWIANFIISMNYKFLLRNLTKSEQTSFNNDLNQLPTKRLRPMSLFQLLCLFGYSMAIPSIGIFSIKISSLLFGSSFLFVYEKFLIIVVFCLIYPIMSCARMLSTNINNSSFESEFHSKMFHKCPYGSLIFSMLFISGVSINIYCIIKLTNIYSLFAYDMLKRKDYFWIKDIRINLIVFYTITMLLICYNLVISFRITINANNAIDTPLTKKKSKRIYCLDSGIIQKIVFAINQFIMITFFIVTMLIMIEYFVVWTLTHLCTEGSNVMRLMPQDQYKTDRLPGQLGQFLDLREFAPIIGLRMNETQFLYFENDRLKMFCDDYVSISYLYSIIFFISSTITYYSLVQLNILLASNISKDSIRKDFQDVMFLYFNDVALVNSEQRK</sequence>
<reference evidence="7 8" key="1">
    <citation type="journal article" date="2018" name="J. Allergy Clin. Immunol.">
        <title>High-quality assembly of Dermatophagoides pteronyssinus genome and transcriptome reveals a wide range of novel allergens.</title>
        <authorList>
            <person name="Liu X.Y."/>
            <person name="Yang K.Y."/>
            <person name="Wang M.Q."/>
            <person name="Kwok J.S."/>
            <person name="Zeng X."/>
            <person name="Yang Z."/>
            <person name="Xiao X.J."/>
            <person name="Lau C.P."/>
            <person name="Li Y."/>
            <person name="Huang Z.M."/>
            <person name="Ba J.G."/>
            <person name="Yim A.K."/>
            <person name="Ouyang C.Y."/>
            <person name="Ngai S.M."/>
            <person name="Chan T.F."/>
            <person name="Leung E.L."/>
            <person name="Liu L."/>
            <person name="Liu Z.G."/>
            <person name="Tsui S.K."/>
        </authorList>
    </citation>
    <scope>NUCLEOTIDE SEQUENCE [LARGE SCALE GENOMIC DNA]</scope>
    <source>
        <strain evidence="7">Derp</strain>
    </source>
</reference>
<keyword evidence="3 6" id="KW-0812">Transmembrane</keyword>
<protein>
    <submittedName>
        <fullName evidence="7">Yip1 member 6</fullName>
    </submittedName>
</protein>
<reference evidence="7 8" key="2">
    <citation type="journal article" date="2022" name="Mol. Biol. Evol.">
        <title>Comparative Genomics Reveals Insights into the Divergent Evolution of Astigmatic Mites and Household Pest Adaptations.</title>
        <authorList>
            <person name="Xiong Q."/>
            <person name="Wan A.T."/>
            <person name="Liu X."/>
            <person name="Fung C.S."/>
            <person name="Xiao X."/>
            <person name="Malainual N."/>
            <person name="Hou J."/>
            <person name="Wang L."/>
            <person name="Wang M."/>
            <person name="Yang K.Y."/>
            <person name="Cui Y."/>
            <person name="Leung E.L."/>
            <person name="Nong W."/>
            <person name="Shin S.K."/>
            <person name="Au S.W."/>
            <person name="Jeong K.Y."/>
            <person name="Chew F.T."/>
            <person name="Hui J.H."/>
            <person name="Leung T.F."/>
            <person name="Tungtrongchitr A."/>
            <person name="Zhong N."/>
            <person name="Liu Z."/>
            <person name="Tsui S.K."/>
        </authorList>
    </citation>
    <scope>NUCLEOTIDE SEQUENCE [LARGE SCALE GENOMIC DNA]</scope>
    <source>
        <strain evidence="7">Derp</strain>
    </source>
</reference>
<feature type="transmembrane region" description="Helical" evidence="6">
    <location>
        <begin position="339"/>
        <end position="362"/>
    </location>
</feature>
<feature type="transmembrane region" description="Helical" evidence="6">
    <location>
        <begin position="276"/>
        <end position="296"/>
    </location>
</feature>
<organism evidence="7 8">
    <name type="scientific">Dermatophagoides pteronyssinus</name>
    <name type="common">European house dust mite</name>
    <dbReference type="NCBI Taxonomy" id="6956"/>
    <lineage>
        <taxon>Eukaryota</taxon>
        <taxon>Metazoa</taxon>
        <taxon>Ecdysozoa</taxon>
        <taxon>Arthropoda</taxon>
        <taxon>Chelicerata</taxon>
        <taxon>Arachnida</taxon>
        <taxon>Acari</taxon>
        <taxon>Acariformes</taxon>
        <taxon>Sarcoptiformes</taxon>
        <taxon>Astigmata</taxon>
        <taxon>Psoroptidia</taxon>
        <taxon>Analgoidea</taxon>
        <taxon>Pyroglyphidae</taxon>
        <taxon>Dermatophagoidinae</taxon>
        <taxon>Dermatophagoides</taxon>
    </lineage>
</organism>
<comment type="subcellular location">
    <subcellularLocation>
        <location evidence="1">Membrane</location>
        <topology evidence="1">Multi-pass membrane protein</topology>
    </subcellularLocation>
</comment>
<accession>A0ABQ8JHL8</accession>
<dbReference type="PANTHER" id="PTHR21236">
    <property type="entry name" value="GOLGI MEMBRANE PROTEIN YIP1"/>
    <property type="match status" value="1"/>
</dbReference>
<feature type="transmembrane region" description="Helical" evidence="6">
    <location>
        <begin position="188"/>
        <end position="207"/>
    </location>
</feature>
<comment type="caution">
    <text evidence="7">The sequence shown here is derived from an EMBL/GenBank/DDBJ whole genome shotgun (WGS) entry which is preliminary data.</text>
</comment>
<evidence type="ECO:0000256" key="4">
    <source>
        <dbReference type="ARBA" id="ARBA00022989"/>
    </source>
</evidence>
<feature type="transmembrane region" description="Helical" evidence="6">
    <location>
        <begin position="103"/>
        <end position="121"/>
    </location>
</feature>
<keyword evidence="5 6" id="KW-0472">Membrane</keyword>
<keyword evidence="8" id="KW-1185">Reference proteome</keyword>
<feature type="transmembrane region" description="Helical" evidence="6">
    <location>
        <begin position="149"/>
        <end position="168"/>
    </location>
</feature>
<keyword evidence="4 6" id="KW-1133">Transmembrane helix</keyword>
<evidence type="ECO:0000256" key="2">
    <source>
        <dbReference type="ARBA" id="ARBA00010596"/>
    </source>
</evidence>
<comment type="similarity">
    <text evidence="2">Belongs to the YIP1 family.</text>
</comment>
<gene>
    <name evidence="7" type="primary">YIPF6</name>
    <name evidence="7" type="ORF">DERP_002391</name>
</gene>
<dbReference type="EMBL" id="NJHN03000037">
    <property type="protein sequence ID" value="KAH9422098.1"/>
    <property type="molecule type" value="Genomic_DNA"/>
</dbReference>
<evidence type="ECO:0000313" key="7">
    <source>
        <dbReference type="EMBL" id="KAH9422098.1"/>
    </source>
</evidence>
<evidence type="ECO:0000256" key="5">
    <source>
        <dbReference type="ARBA" id="ARBA00023136"/>
    </source>
</evidence>
<evidence type="ECO:0000313" key="8">
    <source>
        <dbReference type="Proteomes" id="UP000887458"/>
    </source>
</evidence>
<dbReference type="InterPro" id="IPR045231">
    <property type="entry name" value="Yip1/4-like"/>
</dbReference>
<feature type="transmembrane region" description="Helical" evidence="6">
    <location>
        <begin position="431"/>
        <end position="456"/>
    </location>
</feature>
<feature type="transmembrane region" description="Helical" evidence="6">
    <location>
        <begin position="228"/>
        <end position="256"/>
    </location>
</feature>
<name>A0ABQ8JHL8_DERPT</name>
<evidence type="ECO:0000256" key="1">
    <source>
        <dbReference type="ARBA" id="ARBA00004141"/>
    </source>
</evidence>
<proteinExistence type="inferred from homology"/>
<evidence type="ECO:0000256" key="6">
    <source>
        <dbReference type="SAM" id="Phobius"/>
    </source>
</evidence>
<evidence type="ECO:0000256" key="3">
    <source>
        <dbReference type="ARBA" id="ARBA00022692"/>
    </source>
</evidence>
<dbReference type="Proteomes" id="UP000887458">
    <property type="component" value="Unassembled WGS sequence"/>
</dbReference>